<reference evidence="1 2" key="1">
    <citation type="journal article" date="2016" name="Nat. Commun.">
        <title>Thousands of microbial genomes shed light on interconnected biogeochemical processes in an aquifer system.</title>
        <authorList>
            <person name="Anantharaman K."/>
            <person name="Brown C.T."/>
            <person name="Hug L.A."/>
            <person name="Sharon I."/>
            <person name="Castelle C.J."/>
            <person name="Probst A.J."/>
            <person name="Thomas B.C."/>
            <person name="Singh A."/>
            <person name="Wilkins M.J."/>
            <person name="Karaoz U."/>
            <person name="Brodie E.L."/>
            <person name="Williams K.H."/>
            <person name="Hubbard S.S."/>
            <person name="Banfield J.F."/>
        </authorList>
    </citation>
    <scope>NUCLEOTIDE SEQUENCE [LARGE SCALE GENOMIC DNA]</scope>
</reference>
<comment type="caution">
    <text evidence="1">The sequence shown here is derived from an EMBL/GenBank/DDBJ whole genome shotgun (WGS) entry which is preliminary data.</text>
</comment>
<name>A0A1F7KED5_9BACT</name>
<dbReference type="EMBL" id="MGBG01000011">
    <property type="protein sequence ID" value="OGK66217.1"/>
    <property type="molecule type" value="Genomic_DNA"/>
</dbReference>
<evidence type="ECO:0000313" key="1">
    <source>
        <dbReference type="EMBL" id="OGK66217.1"/>
    </source>
</evidence>
<dbReference type="AlphaFoldDB" id="A0A1F7KED5"/>
<dbReference type="Proteomes" id="UP000178450">
    <property type="component" value="Unassembled WGS sequence"/>
</dbReference>
<proteinExistence type="predicted"/>
<protein>
    <submittedName>
        <fullName evidence="1">Uncharacterized protein</fullName>
    </submittedName>
</protein>
<accession>A0A1F7KED5</accession>
<gene>
    <name evidence="1" type="ORF">A2209_00505</name>
</gene>
<sequence>MDNTSKAQKKFATHLMKRDPKLSEKDIPPLLNSFKRFVKVVQRIYTEPQAQITIKDFKENGKVVRKRIISTDLEEFRKVITKGKGPQSFSDTFDKLNKAVTKDKYGR</sequence>
<organism evidence="1 2">
    <name type="scientific">Candidatus Roizmanbacteria bacterium RIFOXYA1_FULL_41_12</name>
    <dbReference type="NCBI Taxonomy" id="1802082"/>
    <lineage>
        <taxon>Bacteria</taxon>
        <taxon>Candidatus Roizmaniibacteriota</taxon>
    </lineage>
</organism>
<evidence type="ECO:0000313" key="2">
    <source>
        <dbReference type="Proteomes" id="UP000178450"/>
    </source>
</evidence>